<evidence type="ECO:0000256" key="6">
    <source>
        <dbReference type="ARBA" id="ARBA00022946"/>
    </source>
</evidence>
<comment type="subcellular location">
    <subcellularLocation>
        <location evidence="1 10">Mitochondrion inner membrane</location>
        <topology evidence="1 10">Single-pass membrane protein</topology>
    </subcellularLocation>
</comment>
<dbReference type="Ensembl" id="ENSPSMT00000041125.1">
    <property type="protein sequence ID" value="ENSPSMP00000035695.1"/>
    <property type="gene ID" value="ENSPSMG00000024570.1"/>
</dbReference>
<comment type="function">
    <text evidence="10">Component of the cytochrome c oxidase, the last enzyme in the mitochondrial electron transport chain which drives oxidative phosphorylation. The respiratory chain contains 3 multisubunit complexes succinate dehydrogenase (complex II, CII), ubiquinol-cytochrome c oxidoreductase (cytochrome b-c1 complex, complex III, CIII) and cytochrome c oxidase (complex IV, CIV), that cooperate to transfer electrons derived from NADH and succinate to molecular oxygen, creating an electrochemical gradient over the inner membrane that drives transmembrane transport and the ATP synthase. Cytochrome c oxidase is the component of the respiratory chain that catalyzes the reduction of oxygen to water. Electrons originating from reduced cytochrome c in the intermembrane space (IMS) are transferred via the dinuclear copper A center (CU(A)) of subunit 2 and heme A of subunit 1 to the active site in subunit 1, a binuclear center (BNC) formed by heme A3 and copper B (CU(B)). The BNC reduces molecular oxygen to 2 water molecules using 4 electrons from cytochrome c in the IMS and 4 protons from the mitochondrial matrix.</text>
</comment>
<dbReference type="Gene3D" id="4.10.81.10">
    <property type="entry name" value="Cytochrome c oxidase, subunit 8"/>
    <property type="match status" value="1"/>
</dbReference>
<evidence type="ECO:0000256" key="10">
    <source>
        <dbReference type="RuleBase" id="RU368101"/>
    </source>
</evidence>
<evidence type="ECO:0000256" key="9">
    <source>
        <dbReference type="ARBA" id="ARBA00023136"/>
    </source>
</evidence>
<evidence type="ECO:0000313" key="12">
    <source>
        <dbReference type="Proteomes" id="UP000694414"/>
    </source>
</evidence>
<proteinExistence type="inferred from homology"/>
<evidence type="ECO:0000256" key="1">
    <source>
        <dbReference type="ARBA" id="ARBA00004434"/>
    </source>
</evidence>
<feature type="transmembrane region" description="Helical" evidence="10">
    <location>
        <begin position="38"/>
        <end position="62"/>
    </location>
</feature>
<keyword evidence="5 10" id="KW-0999">Mitochondrion inner membrane</keyword>
<dbReference type="InterPro" id="IPR003205">
    <property type="entry name" value="Cyt_c_oxidase_su8"/>
</dbReference>
<keyword evidence="12" id="KW-1185">Reference proteome</keyword>
<keyword evidence="9 10" id="KW-0472">Membrane</keyword>
<dbReference type="UniPathway" id="UPA00705"/>
<comment type="similarity">
    <text evidence="3 10">Belongs to the cytochrome c oxidase VIII family.</text>
</comment>
<protein>
    <recommendedName>
        <fullName evidence="10">Cytochrome c oxidase subunit 8</fullName>
    </recommendedName>
    <alternativeName>
        <fullName evidence="10">Cytochrome c oxidase polypeptide VIII</fullName>
    </alternativeName>
</protein>
<evidence type="ECO:0000256" key="5">
    <source>
        <dbReference type="ARBA" id="ARBA00022792"/>
    </source>
</evidence>
<gene>
    <name evidence="11" type="primary">COX8C</name>
</gene>
<keyword evidence="8 10" id="KW-0496">Mitochondrion</keyword>
<dbReference type="GO" id="GO:0045277">
    <property type="term" value="C:respiratory chain complex IV"/>
    <property type="evidence" value="ECO:0007669"/>
    <property type="project" value="UniProtKB-UniRule"/>
</dbReference>
<evidence type="ECO:0000256" key="4">
    <source>
        <dbReference type="ARBA" id="ARBA00022692"/>
    </source>
</evidence>
<comment type="pathway">
    <text evidence="2 10">Energy metabolism; oxidative phosphorylation.</text>
</comment>
<dbReference type="InterPro" id="IPR036548">
    <property type="entry name" value="Cyt_c_oxidase_su8_sf"/>
</dbReference>
<comment type="subunit">
    <text evidence="10">Component of the cytochrome c oxidase (complex IV, CIV), a multisubunit enzyme composed of 14 subunits. The complex is composed of a catalytic core of 3 subunits MT-CO1, MT-CO2 and MT-CO3, encoded in the mitochondrial DNA, and 11 supernumerary subunits COX4I, COX5A, COX5B, COX6A, COX6B, COX6C, COX7A, COX7B, COX7C, COX8 and NDUFA4, which are encoded in the nuclear genome. The complex exists as a monomer or a dimer and forms supercomplexes (SCs) in the inner mitochondrial membrane with NADH-ubiquinone oxidoreductase (complex I, CI) and ubiquinol-cytochrome c oxidoreductase (cytochrome b-c1 complex, complex III, CIII), resulting in different assemblies (supercomplex SCI(1)III(2)IV(1) and megacomplex MCI(2)III(2)IV(2)).</text>
</comment>
<evidence type="ECO:0000256" key="3">
    <source>
        <dbReference type="ARBA" id="ARBA00010117"/>
    </source>
</evidence>
<organism evidence="11 12">
    <name type="scientific">Prolemur simus</name>
    <name type="common">Greater bamboo lemur</name>
    <name type="synonym">Hapalemur simus</name>
    <dbReference type="NCBI Taxonomy" id="1328070"/>
    <lineage>
        <taxon>Eukaryota</taxon>
        <taxon>Metazoa</taxon>
        <taxon>Chordata</taxon>
        <taxon>Craniata</taxon>
        <taxon>Vertebrata</taxon>
        <taxon>Euteleostomi</taxon>
        <taxon>Mammalia</taxon>
        <taxon>Eutheria</taxon>
        <taxon>Euarchontoglires</taxon>
        <taxon>Primates</taxon>
        <taxon>Strepsirrhini</taxon>
        <taxon>Lemuriformes</taxon>
        <taxon>Lemuridae</taxon>
        <taxon>Prolemur</taxon>
    </lineage>
</organism>
<evidence type="ECO:0000256" key="7">
    <source>
        <dbReference type="ARBA" id="ARBA00022989"/>
    </source>
</evidence>
<evidence type="ECO:0000256" key="2">
    <source>
        <dbReference type="ARBA" id="ARBA00004673"/>
    </source>
</evidence>
<dbReference type="GO" id="GO:0006123">
    <property type="term" value="P:mitochondrial electron transport, cytochrome c to oxygen"/>
    <property type="evidence" value="ECO:0007669"/>
    <property type="project" value="UniProtKB-UniRule"/>
</dbReference>
<dbReference type="GO" id="GO:0005743">
    <property type="term" value="C:mitochondrial inner membrane"/>
    <property type="evidence" value="ECO:0007669"/>
    <property type="project" value="UniProtKB-SubCell"/>
</dbReference>
<dbReference type="PANTHER" id="PTHR16717">
    <property type="entry name" value="CYTOCHROME C OXIDASE POLYPEPTIDE VIII"/>
    <property type="match status" value="1"/>
</dbReference>
<dbReference type="SUPFAM" id="SSF81431">
    <property type="entry name" value="Mitochondrial cytochrome c oxidase subunit VIIIb (aka IX)"/>
    <property type="match status" value="1"/>
</dbReference>
<accession>A0A8C9ALH4</accession>
<dbReference type="PANTHER" id="PTHR16717:SF2">
    <property type="entry name" value="CYTOCHROME C OXIDASE SUBUNIT 8C, MITOCHONDRIAL"/>
    <property type="match status" value="1"/>
</dbReference>
<dbReference type="Proteomes" id="UP000694414">
    <property type="component" value="Unplaced"/>
</dbReference>
<keyword evidence="7 10" id="KW-1133">Transmembrane helix</keyword>
<evidence type="ECO:0000313" key="11">
    <source>
        <dbReference type="Ensembl" id="ENSPSMP00000035695.1"/>
    </source>
</evidence>
<dbReference type="GeneTree" id="ENSGT00390000006255"/>
<evidence type="ECO:0000256" key="8">
    <source>
        <dbReference type="ARBA" id="ARBA00023128"/>
    </source>
</evidence>
<sequence length="71" mass="8258">MAPLRRVCPFIRRLRVALLCLRPGHRFAHWEPQRRRPASALDVAVGIVVIFSAFLTPCGYVLSNLRQFRRE</sequence>
<dbReference type="AlphaFoldDB" id="A0A8C9ALH4"/>
<name>A0A8C9ALH4_PROSS</name>
<dbReference type="Pfam" id="PF02285">
    <property type="entry name" value="COX8"/>
    <property type="match status" value="1"/>
</dbReference>
<keyword evidence="4 10" id="KW-0812">Transmembrane</keyword>
<keyword evidence="6 10" id="KW-0809">Transit peptide</keyword>
<reference evidence="11" key="2">
    <citation type="submission" date="2025-09" db="UniProtKB">
        <authorList>
            <consortium name="Ensembl"/>
        </authorList>
    </citation>
    <scope>IDENTIFICATION</scope>
</reference>
<reference evidence="11" key="1">
    <citation type="submission" date="2025-08" db="UniProtKB">
        <authorList>
            <consortium name="Ensembl"/>
        </authorList>
    </citation>
    <scope>IDENTIFICATION</scope>
</reference>